<sequence length="153" mass="17827">MQVSSLYEYDTQKNSMLDKLMEGYTQPLETDSVANQAWGIVVKKVKKEAKVKELKTKKLIEVTLKEKTLCIEKACFRLLGIFSKNGYPYASFYNKDSKEKVQVLVLDQMMHSSIKIKDIMKKKIVFSDVNSTREWSMQLFDVNSSKYKPKDFE</sequence>
<dbReference type="EMBL" id="CACVAR010000304">
    <property type="protein sequence ID" value="CAA6819596.1"/>
    <property type="molecule type" value="Genomic_DNA"/>
</dbReference>
<gene>
    <name evidence="1" type="ORF">HELGO_WM52019</name>
</gene>
<dbReference type="AlphaFoldDB" id="A0A6S6TWT5"/>
<evidence type="ECO:0000313" key="1">
    <source>
        <dbReference type="EMBL" id="CAA6819596.1"/>
    </source>
</evidence>
<proteinExistence type="predicted"/>
<reference evidence="1" key="1">
    <citation type="submission" date="2020-01" db="EMBL/GenBank/DDBJ databases">
        <authorList>
            <person name="Meier V. D."/>
            <person name="Meier V D."/>
        </authorList>
    </citation>
    <scope>NUCLEOTIDE SEQUENCE</scope>
    <source>
        <strain evidence="1">HLG_WM_MAG_03</strain>
    </source>
</reference>
<accession>A0A6S6TWT5</accession>
<organism evidence="1">
    <name type="scientific">uncultured Sulfurovum sp</name>
    <dbReference type="NCBI Taxonomy" id="269237"/>
    <lineage>
        <taxon>Bacteria</taxon>
        <taxon>Pseudomonadati</taxon>
        <taxon>Campylobacterota</taxon>
        <taxon>Epsilonproteobacteria</taxon>
        <taxon>Campylobacterales</taxon>
        <taxon>Sulfurovaceae</taxon>
        <taxon>Sulfurovum</taxon>
        <taxon>environmental samples</taxon>
    </lineage>
</organism>
<name>A0A6S6TWT5_9BACT</name>
<protein>
    <submittedName>
        <fullName evidence="1">Uncharacterized protein</fullName>
    </submittedName>
</protein>